<feature type="domain" description="EGF-like" evidence="11">
    <location>
        <begin position="365"/>
        <end position="396"/>
    </location>
</feature>
<evidence type="ECO:0000313" key="14">
    <source>
        <dbReference type="EMBL" id="NWZ20059.1"/>
    </source>
</evidence>
<dbReference type="InterPro" id="IPR009017">
    <property type="entry name" value="GFP"/>
</dbReference>
<dbReference type="PANTHER" id="PTHR10075:SF103">
    <property type="entry name" value="ROUNDABOUT HOMOLOG 4"/>
    <property type="match status" value="1"/>
</dbReference>
<keyword evidence="9" id="KW-0393">Immunoglobulin domain</keyword>
<evidence type="ECO:0000256" key="5">
    <source>
        <dbReference type="ARBA" id="ARBA00022729"/>
    </source>
</evidence>
<evidence type="ECO:0000256" key="2">
    <source>
        <dbReference type="ARBA" id="ARBA00022525"/>
    </source>
</evidence>
<comment type="caution">
    <text evidence="14">The sequence shown here is derived from an EMBL/GenBank/DDBJ whole genome shotgun (WGS) entry which is preliminary data.</text>
</comment>
<dbReference type="InterPro" id="IPR018097">
    <property type="entry name" value="EGF_Ca-bd_CS"/>
</dbReference>
<dbReference type="FunFam" id="2.60.40.10:FF:000032">
    <property type="entry name" value="palladin isoform X1"/>
    <property type="match status" value="1"/>
</dbReference>
<dbReference type="GO" id="GO:0005886">
    <property type="term" value="C:plasma membrane"/>
    <property type="evidence" value="ECO:0007669"/>
    <property type="project" value="TreeGrafter"/>
</dbReference>
<dbReference type="SMART" id="SM00682">
    <property type="entry name" value="G2F"/>
    <property type="match status" value="1"/>
</dbReference>
<dbReference type="GO" id="GO:0005509">
    <property type="term" value="F:calcium ion binding"/>
    <property type="evidence" value="ECO:0007669"/>
    <property type="project" value="InterPro"/>
</dbReference>
<feature type="non-terminal residue" evidence="14">
    <location>
        <position position="1"/>
    </location>
</feature>
<dbReference type="InterPro" id="IPR003599">
    <property type="entry name" value="Ig_sub"/>
</dbReference>
<proteinExistence type="predicted"/>
<gene>
    <name evidence="14" type="primary">Hmcn2</name>
    <name evidence="14" type="ORF">ASASCU_R08248</name>
</gene>
<dbReference type="SMART" id="SM00179">
    <property type="entry name" value="EGF_CA"/>
    <property type="match status" value="1"/>
</dbReference>
<dbReference type="GO" id="GO:0098632">
    <property type="term" value="F:cell-cell adhesion mediator activity"/>
    <property type="evidence" value="ECO:0007669"/>
    <property type="project" value="TreeGrafter"/>
</dbReference>
<dbReference type="Pfam" id="PF07679">
    <property type="entry name" value="I-set"/>
    <property type="match status" value="1"/>
</dbReference>
<dbReference type="PANTHER" id="PTHR10075">
    <property type="entry name" value="BASIGIN RELATED"/>
    <property type="match status" value="1"/>
</dbReference>
<dbReference type="Gene3D" id="2.10.25.10">
    <property type="entry name" value="Laminin"/>
    <property type="match status" value="1"/>
</dbReference>
<dbReference type="InterPro" id="IPR006605">
    <property type="entry name" value="G2_nidogen/fibulin_G2F"/>
</dbReference>
<evidence type="ECO:0000256" key="6">
    <source>
        <dbReference type="ARBA" id="ARBA00022837"/>
    </source>
</evidence>
<dbReference type="EMBL" id="VZSO01000037">
    <property type="protein sequence ID" value="NWZ20059.1"/>
    <property type="molecule type" value="Genomic_DNA"/>
</dbReference>
<keyword evidence="4 10" id="KW-0245">EGF-like domain</keyword>
<feature type="disulfide bond" evidence="10">
    <location>
        <begin position="369"/>
        <end position="379"/>
    </location>
</feature>
<feature type="domain" description="Nidogen G2 beta-barrel" evidence="13">
    <location>
        <begin position="120"/>
        <end position="342"/>
    </location>
</feature>
<keyword evidence="7 10" id="KW-1015">Disulfide bond</keyword>
<keyword evidence="2" id="KW-0964">Secreted</keyword>
<evidence type="ECO:0000259" key="13">
    <source>
        <dbReference type="PROSITE" id="PS50993"/>
    </source>
</evidence>
<dbReference type="PROSITE" id="PS01187">
    <property type="entry name" value="EGF_CA"/>
    <property type="match status" value="1"/>
</dbReference>
<evidence type="ECO:0000256" key="8">
    <source>
        <dbReference type="ARBA" id="ARBA00023180"/>
    </source>
</evidence>
<comment type="caution">
    <text evidence="10">Lacks conserved residue(s) required for the propagation of feature annotation.</text>
</comment>
<reference evidence="14 15" key="1">
    <citation type="submission" date="2019-09" db="EMBL/GenBank/DDBJ databases">
        <title>Bird 10,000 Genomes (B10K) Project - Family phase.</title>
        <authorList>
            <person name="Zhang G."/>
        </authorList>
    </citation>
    <scope>NUCLEOTIDE SEQUENCE [LARGE SCALE GENOMIC DNA]</scope>
    <source>
        <strain evidence="14">OUT-0051</strain>
        <tissue evidence="14">Kidney</tissue>
    </source>
</reference>
<dbReference type="CDD" id="cd00054">
    <property type="entry name" value="EGF_CA"/>
    <property type="match status" value="1"/>
</dbReference>
<evidence type="ECO:0000259" key="11">
    <source>
        <dbReference type="PROSITE" id="PS50026"/>
    </source>
</evidence>
<evidence type="ECO:0000256" key="4">
    <source>
        <dbReference type="ARBA" id="ARBA00022536"/>
    </source>
</evidence>
<dbReference type="Pfam" id="PF07474">
    <property type="entry name" value="G2F"/>
    <property type="match status" value="1"/>
</dbReference>
<evidence type="ECO:0000256" key="7">
    <source>
        <dbReference type="ARBA" id="ARBA00023157"/>
    </source>
</evidence>
<protein>
    <submittedName>
        <fullName evidence="14">HMCN2 protein</fullName>
    </submittedName>
</protein>
<dbReference type="InterPro" id="IPR036179">
    <property type="entry name" value="Ig-like_dom_sf"/>
</dbReference>
<dbReference type="Proteomes" id="UP000525565">
    <property type="component" value="Unassembled WGS sequence"/>
</dbReference>
<dbReference type="Gene3D" id="2.40.155.10">
    <property type="entry name" value="Green fluorescent protein"/>
    <property type="match status" value="1"/>
</dbReference>
<feature type="domain" description="Ig-like" evidence="12">
    <location>
        <begin position="29"/>
        <end position="114"/>
    </location>
</feature>
<dbReference type="Gene3D" id="2.60.40.10">
    <property type="entry name" value="Immunoglobulins"/>
    <property type="match status" value="1"/>
</dbReference>
<keyword evidence="6" id="KW-0106">Calcium</keyword>
<dbReference type="Pfam" id="PF07645">
    <property type="entry name" value="EGF_CA"/>
    <property type="match status" value="1"/>
</dbReference>
<dbReference type="SMART" id="SM00408">
    <property type="entry name" value="IGc2"/>
    <property type="match status" value="1"/>
</dbReference>
<name>A0A7K7KPX7_9AVES</name>
<dbReference type="PROSITE" id="PS50835">
    <property type="entry name" value="IG_LIKE"/>
    <property type="match status" value="1"/>
</dbReference>
<dbReference type="InterPro" id="IPR013098">
    <property type="entry name" value="Ig_I-set"/>
</dbReference>
<evidence type="ECO:0000256" key="9">
    <source>
        <dbReference type="ARBA" id="ARBA00023319"/>
    </source>
</evidence>
<accession>A0A7K7KPX7</accession>
<dbReference type="SUPFAM" id="SSF54511">
    <property type="entry name" value="GFP-like"/>
    <property type="match status" value="1"/>
</dbReference>
<dbReference type="InterPro" id="IPR003598">
    <property type="entry name" value="Ig_sub2"/>
</dbReference>
<dbReference type="SUPFAM" id="SSF57196">
    <property type="entry name" value="EGF/Laminin"/>
    <property type="match status" value="1"/>
</dbReference>
<dbReference type="GO" id="GO:0007411">
    <property type="term" value="P:axon guidance"/>
    <property type="evidence" value="ECO:0007669"/>
    <property type="project" value="TreeGrafter"/>
</dbReference>
<keyword evidence="5" id="KW-0732">Signal</keyword>
<dbReference type="GO" id="GO:0007156">
    <property type="term" value="P:homophilic cell adhesion via plasma membrane adhesion molecules"/>
    <property type="evidence" value="ECO:0007669"/>
    <property type="project" value="TreeGrafter"/>
</dbReference>
<keyword evidence="3" id="KW-0272">Extracellular matrix</keyword>
<dbReference type="AlphaFoldDB" id="A0A7K7KPX7"/>
<comment type="subcellular location">
    <subcellularLocation>
        <location evidence="1">Secreted</location>
        <location evidence="1">Extracellular space</location>
        <location evidence="1">Extracellular matrix</location>
    </subcellularLocation>
</comment>
<dbReference type="GO" id="GO:0030424">
    <property type="term" value="C:axon"/>
    <property type="evidence" value="ECO:0007669"/>
    <property type="project" value="TreeGrafter"/>
</dbReference>
<dbReference type="InterPro" id="IPR000152">
    <property type="entry name" value="EGF-type_Asp/Asn_hydroxyl_site"/>
</dbReference>
<organism evidence="14 15">
    <name type="scientific">Asarcornis scutulata</name>
    <dbReference type="NCBI Taxonomy" id="75869"/>
    <lineage>
        <taxon>Eukaryota</taxon>
        <taxon>Metazoa</taxon>
        <taxon>Chordata</taxon>
        <taxon>Craniata</taxon>
        <taxon>Vertebrata</taxon>
        <taxon>Euteleostomi</taxon>
        <taxon>Archelosauria</taxon>
        <taxon>Archosauria</taxon>
        <taxon>Dinosauria</taxon>
        <taxon>Saurischia</taxon>
        <taxon>Theropoda</taxon>
        <taxon>Coelurosauria</taxon>
        <taxon>Aves</taxon>
        <taxon>Neognathae</taxon>
        <taxon>Galloanserae</taxon>
        <taxon>Anseriformes</taxon>
        <taxon>Anatidae</taxon>
        <taxon>Anatinae</taxon>
        <taxon>Asarcornis</taxon>
    </lineage>
</organism>
<dbReference type="InterPro" id="IPR001881">
    <property type="entry name" value="EGF-like_Ca-bd_dom"/>
</dbReference>
<keyword evidence="15" id="KW-1185">Reference proteome</keyword>
<dbReference type="SUPFAM" id="SSF48726">
    <property type="entry name" value="Immunoglobulin"/>
    <property type="match status" value="1"/>
</dbReference>
<feature type="non-terminal residue" evidence="14">
    <location>
        <position position="396"/>
    </location>
</feature>
<dbReference type="SMART" id="SM00409">
    <property type="entry name" value="IG"/>
    <property type="match status" value="1"/>
</dbReference>
<dbReference type="PROSITE" id="PS00010">
    <property type="entry name" value="ASX_HYDROXYL"/>
    <property type="match status" value="1"/>
</dbReference>
<dbReference type="InterPro" id="IPR000742">
    <property type="entry name" value="EGF"/>
</dbReference>
<dbReference type="InterPro" id="IPR049883">
    <property type="entry name" value="NOTCH1_EGF-like"/>
</dbReference>
<dbReference type="PROSITE" id="PS50993">
    <property type="entry name" value="NIDOGEN_G2"/>
    <property type="match status" value="1"/>
</dbReference>
<dbReference type="InterPro" id="IPR013783">
    <property type="entry name" value="Ig-like_fold"/>
</dbReference>
<evidence type="ECO:0000256" key="10">
    <source>
        <dbReference type="PROSITE-ProRule" id="PRU00076"/>
    </source>
</evidence>
<dbReference type="InterPro" id="IPR007110">
    <property type="entry name" value="Ig-like_dom"/>
</dbReference>
<evidence type="ECO:0000259" key="12">
    <source>
        <dbReference type="PROSITE" id="PS50835"/>
    </source>
</evidence>
<sequence length="396" mass="42111">ADAGLYRCVAENEAGTAAKVVTLALQSAPMVVVTPRAVSVRTRQRVLLHCAVSGEPTPSVEWQWDGEALPEGPRGRILPNATLLLPAASPRDTGTYTCIARNALGSAAARASLVVQGGWEPRRVRGSLIGVINTREFGVATLNASVLDEPRSGTTAIRTTISGVPRHVGSLMRVLVTLMAPVYWSFAHTGGDVPGGILLARGTFRHESQVEFGTGDLLSITHLARGADASGTLLLDSVLSGSVPESIGEATLLLQDFSERYVRTGAGRFSGGSVQSFLQDGRLARARCNHTIEYEPAPGLQPQRVQHIQAREVQASFDPASEELSFQLSTSLDAGNEGDENGEEGAGIPRTPLLPCLVSPLSSPDLDECRVPNQCQHQCRNSEGSYRCVCPPGYRL</sequence>
<dbReference type="PROSITE" id="PS50026">
    <property type="entry name" value="EGF_3"/>
    <property type="match status" value="1"/>
</dbReference>
<evidence type="ECO:0000256" key="1">
    <source>
        <dbReference type="ARBA" id="ARBA00004498"/>
    </source>
</evidence>
<keyword evidence="8" id="KW-0325">Glycoprotein</keyword>
<dbReference type="GO" id="GO:0070593">
    <property type="term" value="P:dendrite self-avoidance"/>
    <property type="evidence" value="ECO:0007669"/>
    <property type="project" value="TreeGrafter"/>
</dbReference>
<evidence type="ECO:0000256" key="3">
    <source>
        <dbReference type="ARBA" id="ARBA00022530"/>
    </source>
</evidence>
<evidence type="ECO:0000313" key="15">
    <source>
        <dbReference type="Proteomes" id="UP000525565"/>
    </source>
</evidence>